<evidence type="ECO:0000313" key="2">
    <source>
        <dbReference type="EnsemblPlants" id="ORGLA06G0037800.1"/>
    </source>
</evidence>
<name>I1PZR5_ORYGL</name>
<feature type="region of interest" description="Disordered" evidence="1">
    <location>
        <begin position="1"/>
        <end position="73"/>
    </location>
</feature>
<dbReference type="Gramene" id="ORGLA06G0037800.1">
    <property type="protein sequence ID" value="ORGLA06G0037800.1"/>
    <property type="gene ID" value="ORGLA06G0037800"/>
</dbReference>
<accession>I1PZR5</accession>
<proteinExistence type="predicted"/>
<dbReference type="HOGENOM" id="CLU_2053332_0_0_1"/>
<dbReference type="AlphaFoldDB" id="I1PZR5"/>
<evidence type="ECO:0000256" key="1">
    <source>
        <dbReference type="SAM" id="MobiDB-lite"/>
    </source>
</evidence>
<evidence type="ECO:0000313" key="3">
    <source>
        <dbReference type="Proteomes" id="UP000007306"/>
    </source>
</evidence>
<feature type="compositionally biased region" description="Polar residues" evidence="1">
    <location>
        <begin position="53"/>
        <end position="71"/>
    </location>
</feature>
<organism evidence="2 3">
    <name type="scientific">Oryza glaberrima</name>
    <name type="common">African rice</name>
    <dbReference type="NCBI Taxonomy" id="4538"/>
    <lineage>
        <taxon>Eukaryota</taxon>
        <taxon>Viridiplantae</taxon>
        <taxon>Streptophyta</taxon>
        <taxon>Embryophyta</taxon>
        <taxon>Tracheophyta</taxon>
        <taxon>Spermatophyta</taxon>
        <taxon>Magnoliopsida</taxon>
        <taxon>Liliopsida</taxon>
        <taxon>Poales</taxon>
        <taxon>Poaceae</taxon>
        <taxon>BOP clade</taxon>
        <taxon>Oryzoideae</taxon>
        <taxon>Oryzeae</taxon>
        <taxon>Oryzinae</taxon>
        <taxon>Oryza</taxon>
    </lineage>
</organism>
<keyword evidence="3" id="KW-1185">Reference proteome</keyword>
<reference evidence="2 3" key="2">
    <citation type="submission" date="2018-04" db="EMBL/GenBank/DDBJ databases">
        <title>OglaRS2 (Oryza glaberrima Reference Sequence Version 2).</title>
        <authorList>
            <person name="Zhang J."/>
            <person name="Kudrna D."/>
            <person name="Lee S."/>
            <person name="Talag J."/>
            <person name="Rajasekar S."/>
            <person name="Wing R.A."/>
        </authorList>
    </citation>
    <scope>NUCLEOTIDE SEQUENCE [LARGE SCALE GENOMIC DNA]</scope>
    <source>
        <strain evidence="2 3">cv. IRGC 96717</strain>
    </source>
</reference>
<dbReference type="Proteomes" id="UP000007306">
    <property type="component" value="Chromosome 6"/>
</dbReference>
<reference evidence="2" key="1">
    <citation type="submission" date="2015-06" db="UniProtKB">
        <authorList>
            <consortium name="EnsemblPlants"/>
        </authorList>
    </citation>
    <scope>IDENTIFICATION</scope>
</reference>
<feature type="compositionally biased region" description="Low complexity" evidence="1">
    <location>
        <begin position="1"/>
        <end position="13"/>
    </location>
</feature>
<dbReference type="EnsemblPlants" id="ORGLA06G0037800.1">
    <property type="protein sequence ID" value="ORGLA06G0037800.1"/>
    <property type="gene ID" value="ORGLA06G0037800"/>
</dbReference>
<sequence length="120" mass="13216">MDPPAASVVRPAPSEGPTTSMISPYRHTFVRRSQPAPATIHGPIRSSRAFRSATDQQQQTGHTMVTRSQTGHLRPIQRFTYTATHDAVSPVPSNYRSALADPNWRAAMADEYKALVDNNT</sequence>
<protein>
    <submittedName>
        <fullName evidence="2">Uncharacterized protein</fullName>
    </submittedName>
</protein>